<dbReference type="InterPro" id="IPR001135">
    <property type="entry name" value="NADH_Q_OxRdtase_suD"/>
</dbReference>
<keyword evidence="18" id="KW-1185">Reference proteome</keyword>
<evidence type="ECO:0000256" key="8">
    <source>
        <dbReference type="ARBA" id="ARBA00023027"/>
    </source>
</evidence>
<keyword evidence="10 13" id="KW-0511">Multifunctional enzyme</keyword>
<dbReference type="Pfam" id="PF00346">
    <property type="entry name" value="Complex1_49kDa"/>
    <property type="match status" value="1"/>
</dbReference>
<name>A0A3M0B7V8_9AQUI</name>
<evidence type="ECO:0000256" key="13">
    <source>
        <dbReference type="HAMAP-Rule" id="MF_01397"/>
    </source>
</evidence>
<evidence type="ECO:0000256" key="2">
    <source>
        <dbReference type="ARBA" id="ARBA00010019"/>
    </source>
</evidence>
<comment type="subunit">
    <text evidence="11 13">NDH-1 is composed of 13 different subunits. Subunits NuoB, CD, E, F, and G constitute the peripheral sector of the complex.</text>
</comment>
<evidence type="ECO:0000259" key="16">
    <source>
        <dbReference type="Pfam" id="PF00346"/>
    </source>
</evidence>
<feature type="region of interest" description="NADH dehydrogenase I subunit C" evidence="13">
    <location>
        <begin position="1"/>
        <end position="172"/>
    </location>
</feature>
<dbReference type="NCBIfam" id="TIGR01962">
    <property type="entry name" value="NuoD"/>
    <property type="match status" value="1"/>
</dbReference>
<dbReference type="EMBL" id="REFO01000013">
    <property type="protein sequence ID" value="RMA93231.1"/>
    <property type="molecule type" value="Genomic_DNA"/>
</dbReference>
<dbReference type="GO" id="GO:0005886">
    <property type="term" value="C:plasma membrane"/>
    <property type="evidence" value="ECO:0007669"/>
    <property type="project" value="UniProtKB-SubCell"/>
</dbReference>
<feature type="region of interest" description="NADH dehydrogenase I subunit D" evidence="13">
    <location>
        <begin position="195"/>
        <end position="583"/>
    </location>
</feature>
<keyword evidence="8 13" id="KW-0520">NAD</keyword>
<dbReference type="PANTHER" id="PTHR11993">
    <property type="entry name" value="NADH-UBIQUINONE OXIDOREDUCTASE 49 KDA SUBUNIT"/>
    <property type="match status" value="1"/>
</dbReference>
<reference evidence="17 18" key="1">
    <citation type="submission" date="2018-10" db="EMBL/GenBank/DDBJ databases">
        <title>Genomic Encyclopedia of Archaeal and Bacterial Type Strains, Phase II (KMG-II): from individual species to whole genera.</title>
        <authorList>
            <person name="Goeker M."/>
        </authorList>
    </citation>
    <scope>NUCLEOTIDE SEQUENCE [LARGE SCALE GENOMIC DNA]</scope>
    <source>
        <strain evidence="17 18">VM1</strain>
    </source>
</reference>
<comment type="similarity">
    <text evidence="13">In the N-terminal section; belongs to the complex I 30 kDa subunit family.</text>
</comment>
<sequence>MLWIEEDKISFLKEKFPNLVFKKNKELFYLEIEKNQLIPLLKELKENSELQFKMFIDFTIVDYPLHKPRFQGVYFLYSPLHKKRICIKTWAEDETLPSLINLWKGAKWAEREAYDMFGISFEGHENLVRMFMWEGYKYFPLRKDFPKEGIKDTYLPSLNERGEEYPSHDYEEYHTAVPTLEDLEKTEKARLEKKAQIVLNWGPLHPGTHGTIWFLFDLEGEKVKNCDIILGQLHRGIEKLSEDITYTQIIPYTDRMDYISAICSNVAYVNAVEKLLDVEATEKAKWIRTMMCELQRINSHLLWLGTYALDLGALTIFLYTFREREKLMDIIEGIAGIRLNSSYIRIGGVRLDLPEGALDVIEHFVKDFPEKLNEYETILTKNRVWQKRNINVGIITEEDVYQYGLTGSVARASGVPYDIRMIQPTDKYDEVDFEVPLGTVGDSYDRYLVRMEEMRQSLNIVKQCVEKLKELKDDKHIATDNPYVLPTLEETFVSIESMVKDFNLRIYGEQAPEGEIYLSGENPRGELGFYIVSKGEGKPYRLRIRSGAFYNLQIFPELIKGRTIADAVVLLGSLDPVVGETDR</sequence>
<evidence type="ECO:0000313" key="18">
    <source>
        <dbReference type="Proteomes" id="UP000280842"/>
    </source>
</evidence>
<comment type="similarity">
    <text evidence="2 13">In the C-terminal section; belongs to the complex I 49 kDa subunit family.</text>
</comment>
<evidence type="ECO:0000256" key="1">
    <source>
        <dbReference type="ARBA" id="ARBA00004417"/>
    </source>
</evidence>
<dbReference type="SUPFAM" id="SSF56762">
    <property type="entry name" value="HydB/Nqo4-like"/>
    <property type="match status" value="1"/>
</dbReference>
<keyword evidence="4 13" id="KW-1003">Cell membrane</keyword>
<comment type="function">
    <text evidence="13">NDH-1 shuttles electrons from NADH, via FMN and iron-sulfur (Fe-S) centers, to quinones in the respiratory chain. The immediate electron acceptor for the enzyme in this species is believed to be ubiquinone. Couples the redox reaction to proton translocation (for every two electrons transferred, four hydrogen ions are translocated across the cytoplasmic membrane), and thus conserves the redox energy in a proton gradient.</text>
</comment>
<evidence type="ECO:0000256" key="3">
    <source>
        <dbReference type="ARBA" id="ARBA00022448"/>
    </source>
</evidence>
<dbReference type="HAMAP" id="MF_01397">
    <property type="entry name" value="NDH1_NuoCD_2"/>
    <property type="match status" value="1"/>
</dbReference>
<evidence type="ECO:0000256" key="4">
    <source>
        <dbReference type="ARBA" id="ARBA00022475"/>
    </source>
</evidence>
<evidence type="ECO:0000259" key="15">
    <source>
        <dbReference type="Pfam" id="PF00329"/>
    </source>
</evidence>
<comment type="catalytic activity">
    <reaction evidence="12 13">
        <text>a quinone + NADH + 5 H(+)(in) = a quinol + NAD(+) + 4 H(+)(out)</text>
        <dbReference type="Rhea" id="RHEA:57888"/>
        <dbReference type="ChEBI" id="CHEBI:15378"/>
        <dbReference type="ChEBI" id="CHEBI:24646"/>
        <dbReference type="ChEBI" id="CHEBI:57540"/>
        <dbReference type="ChEBI" id="CHEBI:57945"/>
        <dbReference type="ChEBI" id="CHEBI:132124"/>
    </reaction>
</comment>
<evidence type="ECO:0000256" key="14">
    <source>
        <dbReference type="SAM" id="Coils"/>
    </source>
</evidence>
<evidence type="ECO:0000256" key="10">
    <source>
        <dbReference type="ARBA" id="ARBA00023268"/>
    </source>
</evidence>
<dbReference type="RefSeq" id="WP_121923405.1">
    <property type="nucleotide sequence ID" value="NZ_REFO01000013.1"/>
</dbReference>
<dbReference type="InterPro" id="IPR026662">
    <property type="entry name" value="NDH-1_subunit_CD"/>
</dbReference>
<dbReference type="HAMAP" id="MF_01358">
    <property type="entry name" value="NDH1_NuoD"/>
    <property type="match status" value="1"/>
</dbReference>
<keyword evidence="3 13" id="KW-0813">Transport</keyword>
<keyword evidence="7 13" id="KW-1278">Translocase</keyword>
<keyword evidence="5 13" id="KW-0997">Cell inner membrane</keyword>
<evidence type="ECO:0000313" key="17">
    <source>
        <dbReference type="EMBL" id="RMA93231.1"/>
    </source>
</evidence>
<protein>
    <recommendedName>
        <fullName evidence="13">NADH-quinone oxidoreductase subunit C/D</fullName>
        <ecNumber evidence="13">7.1.1.-</ecNumber>
    </recommendedName>
    <alternativeName>
        <fullName evidence="13">NADH dehydrogenase I subunit C/D</fullName>
    </alternativeName>
    <alternativeName>
        <fullName evidence="13">NDH-1 subunit C/D</fullName>
    </alternativeName>
    <alternativeName>
        <fullName evidence="13">NUO3/NUO4</fullName>
    </alternativeName>
</protein>
<dbReference type="InterPro" id="IPR037232">
    <property type="entry name" value="NADH_quin_OxRdtase_su_C/D-like"/>
</dbReference>
<dbReference type="Pfam" id="PF00329">
    <property type="entry name" value="Complex1_30kDa"/>
    <property type="match status" value="1"/>
</dbReference>
<dbReference type="GO" id="GO:0051287">
    <property type="term" value="F:NAD binding"/>
    <property type="evidence" value="ECO:0007669"/>
    <property type="project" value="InterPro"/>
</dbReference>
<dbReference type="InterPro" id="IPR029014">
    <property type="entry name" value="NiFe-Hase_large"/>
</dbReference>
<dbReference type="SUPFAM" id="SSF143243">
    <property type="entry name" value="Nqo5-like"/>
    <property type="match status" value="1"/>
</dbReference>
<dbReference type="AlphaFoldDB" id="A0A3M0B7V8"/>
<dbReference type="GO" id="GO:0030964">
    <property type="term" value="C:NADH dehydrogenase complex"/>
    <property type="evidence" value="ECO:0007669"/>
    <property type="project" value="InterPro"/>
</dbReference>
<keyword evidence="13" id="KW-0963">Cytoplasm</keyword>
<evidence type="ECO:0000256" key="11">
    <source>
        <dbReference type="ARBA" id="ARBA00038617"/>
    </source>
</evidence>
<dbReference type="InterPro" id="IPR001268">
    <property type="entry name" value="NADH_UbQ_OxRdtase_30kDa_su"/>
</dbReference>
<evidence type="ECO:0000256" key="5">
    <source>
        <dbReference type="ARBA" id="ARBA00022519"/>
    </source>
</evidence>
<feature type="domain" description="NADH-quinone oxidoreductase subunit D" evidence="16">
    <location>
        <begin position="310"/>
        <end position="583"/>
    </location>
</feature>
<gene>
    <name evidence="13" type="primary">nuoC</name>
    <name evidence="17" type="ORF">CLV39_1292</name>
</gene>
<proteinExistence type="inferred from homology"/>
<dbReference type="NCBIfam" id="NF004739">
    <property type="entry name" value="PRK06075.1"/>
    <property type="match status" value="1"/>
</dbReference>
<accession>A0A3M0B7V8</accession>
<dbReference type="EC" id="7.1.1.-" evidence="13"/>
<keyword evidence="14" id="KW-0175">Coiled coil</keyword>
<dbReference type="GO" id="GO:0050136">
    <property type="term" value="F:NADH dehydrogenase (quinone) (non-electrogenic) activity"/>
    <property type="evidence" value="ECO:0007669"/>
    <property type="project" value="UniProtKB-UniRule"/>
</dbReference>
<feature type="domain" description="NADH:ubiquinone oxidoreductase 30kDa subunit" evidence="15">
    <location>
        <begin position="31"/>
        <end position="149"/>
    </location>
</feature>
<keyword evidence="13" id="KW-0830">Ubiquinone</keyword>
<evidence type="ECO:0000256" key="12">
    <source>
        <dbReference type="ARBA" id="ARBA00047712"/>
    </source>
</evidence>
<keyword evidence="9 13" id="KW-0472">Membrane</keyword>
<dbReference type="InterPro" id="IPR022885">
    <property type="entry name" value="NDH1_su_D/H"/>
</dbReference>
<comment type="caution">
    <text evidence="17">The sequence shown here is derived from an EMBL/GenBank/DDBJ whole genome shotgun (WGS) entry which is preliminary data.</text>
</comment>
<dbReference type="Proteomes" id="UP000280842">
    <property type="component" value="Unassembled WGS sequence"/>
</dbReference>
<dbReference type="PANTHER" id="PTHR11993:SF10">
    <property type="entry name" value="NADH DEHYDROGENASE [UBIQUINONE] IRON-SULFUR PROTEIN 2, MITOCHONDRIAL"/>
    <property type="match status" value="1"/>
</dbReference>
<feature type="coiled-coil region" evidence="14">
    <location>
        <begin position="451"/>
        <end position="481"/>
    </location>
</feature>
<comment type="subcellular location">
    <subcellularLocation>
        <location evidence="1 13">Cell inner membrane</location>
        <topology evidence="1 13">Peripheral membrane protein</topology>
    </subcellularLocation>
</comment>
<dbReference type="Gene3D" id="1.10.645.10">
    <property type="entry name" value="Cytochrome-c3 Hydrogenase, chain B"/>
    <property type="match status" value="1"/>
</dbReference>
<evidence type="ECO:0000256" key="6">
    <source>
        <dbReference type="ARBA" id="ARBA00022719"/>
    </source>
</evidence>
<evidence type="ECO:0000256" key="7">
    <source>
        <dbReference type="ARBA" id="ARBA00022967"/>
    </source>
</evidence>
<dbReference type="GO" id="GO:0048038">
    <property type="term" value="F:quinone binding"/>
    <property type="evidence" value="ECO:0007669"/>
    <property type="project" value="UniProtKB-KW"/>
</dbReference>
<evidence type="ECO:0000256" key="9">
    <source>
        <dbReference type="ARBA" id="ARBA00023136"/>
    </source>
</evidence>
<dbReference type="Gene3D" id="3.30.460.80">
    <property type="entry name" value="NADH:ubiquinone oxidoreductase, 30kDa subunit"/>
    <property type="match status" value="1"/>
</dbReference>
<dbReference type="GO" id="GO:0008137">
    <property type="term" value="F:NADH dehydrogenase (ubiquinone) activity"/>
    <property type="evidence" value="ECO:0007669"/>
    <property type="project" value="InterPro"/>
</dbReference>
<dbReference type="OrthoDB" id="9801496at2"/>
<organism evidence="17 18">
    <name type="scientific">Hydrogenothermus marinus</name>
    <dbReference type="NCBI Taxonomy" id="133270"/>
    <lineage>
        <taxon>Bacteria</taxon>
        <taxon>Pseudomonadati</taxon>
        <taxon>Aquificota</taxon>
        <taxon>Aquificia</taxon>
        <taxon>Aquificales</taxon>
        <taxon>Hydrogenothermaceae</taxon>
        <taxon>Hydrogenothermus</taxon>
    </lineage>
</organism>
<keyword evidence="6 13" id="KW-0874">Quinone</keyword>